<dbReference type="Proteomes" id="UP001372338">
    <property type="component" value="Unassembled WGS sequence"/>
</dbReference>
<proteinExistence type="predicted"/>
<keyword evidence="1" id="KW-0732">Signal</keyword>
<dbReference type="Pfam" id="PF03181">
    <property type="entry name" value="BURP"/>
    <property type="match status" value="1"/>
</dbReference>
<evidence type="ECO:0000313" key="3">
    <source>
        <dbReference type="EMBL" id="KAK7274686.1"/>
    </source>
</evidence>
<dbReference type="InterPro" id="IPR044816">
    <property type="entry name" value="BURP"/>
</dbReference>
<accession>A0AAN9FG27</accession>
<feature type="signal peptide" evidence="1">
    <location>
        <begin position="1"/>
        <end position="19"/>
    </location>
</feature>
<dbReference type="EMBL" id="JAYWIO010000003">
    <property type="protein sequence ID" value="KAK7274686.1"/>
    <property type="molecule type" value="Genomic_DNA"/>
</dbReference>
<comment type="caution">
    <text evidence="3">The sequence shown here is derived from an EMBL/GenBank/DDBJ whole genome shotgun (WGS) entry which is preliminary data.</text>
</comment>
<organism evidence="3 4">
    <name type="scientific">Crotalaria pallida</name>
    <name type="common">Smooth rattlebox</name>
    <name type="synonym">Crotalaria striata</name>
    <dbReference type="NCBI Taxonomy" id="3830"/>
    <lineage>
        <taxon>Eukaryota</taxon>
        <taxon>Viridiplantae</taxon>
        <taxon>Streptophyta</taxon>
        <taxon>Embryophyta</taxon>
        <taxon>Tracheophyta</taxon>
        <taxon>Spermatophyta</taxon>
        <taxon>Magnoliopsida</taxon>
        <taxon>eudicotyledons</taxon>
        <taxon>Gunneridae</taxon>
        <taxon>Pentapetalae</taxon>
        <taxon>rosids</taxon>
        <taxon>fabids</taxon>
        <taxon>Fabales</taxon>
        <taxon>Fabaceae</taxon>
        <taxon>Papilionoideae</taxon>
        <taxon>50 kb inversion clade</taxon>
        <taxon>genistoids sensu lato</taxon>
        <taxon>core genistoids</taxon>
        <taxon>Crotalarieae</taxon>
        <taxon>Crotalaria</taxon>
    </lineage>
</organism>
<sequence>MEFRYLTISICVLFSLALAEEGNNHASLRDEDYWQAVWPNTPIPSGLRELLKPSQAPAANDELNDLVREVNGTPYPTTFFFNHDFYPGKIMNVQFSKYPYAQVFRWLRDVKDVDKEGYTFGEVCIKNGAAKGEHKSCAKSLRTLMDFVISKLGKNIHALSSSFVGNKEEQYTLEGLQNLGDKAVMCHGMNFQKVVFYCHEIHATTVFVASLVAGDGTKTQALAVCHADTSGMNHDMVYKDLKVDPGTNPLCHFLGNKTVVWVPNLVVDNAHN</sequence>
<dbReference type="PROSITE" id="PS51277">
    <property type="entry name" value="BURP"/>
    <property type="match status" value="1"/>
</dbReference>
<keyword evidence="4" id="KW-1185">Reference proteome</keyword>
<feature type="domain" description="BURP" evidence="2">
    <location>
        <begin position="79"/>
        <end position="264"/>
    </location>
</feature>
<evidence type="ECO:0000259" key="2">
    <source>
        <dbReference type="PROSITE" id="PS51277"/>
    </source>
</evidence>
<dbReference type="PANTHER" id="PTHR31236">
    <property type="entry name" value="BURP DOMAIN PROTEIN USPL1-LIKE"/>
    <property type="match status" value="1"/>
</dbReference>
<name>A0AAN9FG27_CROPI</name>
<reference evidence="3 4" key="1">
    <citation type="submission" date="2024-01" db="EMBL/GenBank/DDBJ databases">
        <title>The genomes of 5 underutilized Papilionoideae crops provide insights into root nodulation and disease resistanc.</title>
        <authorList>
            <person name="Yuan L."/>
        </authorList>
    </citation>
    <scope>NUCLEOTIDE SEQUENCE [LARGE SCALE GENOMIC DNA]</scope>
    <source>
        <strain evidence="3">ZHUSHIDOU_FW_LH</strain>
        <tissue evidence="3">Leaf</tissue>
    </source>
</reference>
<gene>
    <name evidence="3" type="ORF">RIF29_15783</name>
</gene>
<protein>
    <recommendedName>
        <fullName evidence="2">BURP domain-containing protein</fullName>
    </recommendedName>
</protein>
<dbReference type="SMART" id="SM01045">
    <property type="entry name" value="BURP"/>
    <property type="match status" value="1"/>
</dbReference>
<evidence type="ECO:0000313" key="4">
    <source>
        <dbReference type="Proteomes" id="UP001372338"/>
    </source>
</evidence>
<feature type="chain" id="PRO_5042878112" description="BURP domain-containing protein" evidence="1">
    <location>
        <begin position="20"/>
        <end position="272"/>
    </location>
</feature>
<dbReference type="InterPro" id="IPR004873">
    <property type="entry name" value="BURP_dom"/>
</dbReference>
<dbReference type="AlphaFoldDB" id="A0AAN9FG27"/>
<evidence type="ECO:0000256" key="1">
    <source>
        <dbReference type="SAM" id="SignalP"/>
    </source>
</evidence>
<dbReference type="PANTHER" id="PTHR31236:SF39">
    <property type="entry name" value="EMBRYONIC ABUNDANT-LIKE PROTEIN"/>
    <property type="match status" value="1"/>
</dbReference>